<dbReference type="GeneID" id="85230523"/>
<protein>
    <recommendedName>
        <fullName evidence="3">L-2-amino-thiazoline-4-carboxylic acid hydrolase</fullName>
    </recommendedName>
</protein>
<dbReference type="RefSeq" id="WP_317136456.1">
    <property type="nucleotide sequence ID" value="NZ_CP043875.1"/>
</dbReference>
<reference evidence="1 2" key="1">
    <citation type="submission" date="2019-09" db="EMBL/GenBank/DDBJ databases">
        <title>The complete genome of Methanoplanus sp. FWC-SCC4.</title>
        <authorList>
            <person name="Chen S.-C."/>
            <person name="Zhou Y.-Z."/>
            <person name="Lai M.-C."/>
        </authorList>
    </citation>
    <scope>NUCLEOTIDE SEQUENCE [LARGE SCALE GENOMIC DNA]</scope>
    <source>
        <strain evidence="1 2">FWC-SCC4</strain>
    </source>
</reference>
<sequence>MERTYEKIPAEIRWKIAAQAADYFPYEYDEKFRVISAGRCDGEINEAESEIWKEAGKKQRIIADELNFRLEDSYDVAMAYTAIASSILGPETEIELIKESGDCTRITTNSCPMLRIAIEKGTDTQRTEKLCMDYSKAAVNSLNPDYRIDFNRNMCNGDISCEIVIRKR</sequence>
<dbReference type="EMBL" id="CP043875">
    <property type="protein sequence ID" value="WOF17005.1"/>
    <property type="molecule type" value="Genomic_DNA"/>
</dbReference>
<evidence type="ECO:0000313" key="1">
    <source>
        <dbReference type="EMBL" id="WOF17005.1"/>
    </source>
</evidence>
<dbReference type="Proteomes" id="UP001301797">
    <property type="component" value="Chromosome"/>
</dbReference>
<accession>A0AA97FCK7</accession>
<name>A0AA97FCK7_9EURY</name>
<organism evidence="1 2">
    <name type="scientific">Methanochimaera problematica</name>
    <dbReference type="NCBI Taxonomy" id="2609417"/>
    <lineage>
        <taxon>Archaea</taxon>
        <taxon>Methanobacteriati</taxon>
        <taxon>Methanobacteriota</taxon>
        <taxon>Stenosarchaea group</taxon>
        <taxon>Methanomicrobia</taxon>
        <taxon>Methanomicrobiales</taxon>
        <taxon>Methanomicrobiaceae</taxon>
        <taxon>Methanochimaera</taxon>
    </lineage>
</organism>
<dbReference type="KEGG" id="mefw:F1737_10105"/>
<gene>
    <name evidence="1" type="ORF">F1737_10105</name>
</gene>
<proteinExistence type="predicted"/>
<dbReference type="AlphaFoldDB" id="A0AA97FCK7"/>
<evidence type="ECO:0000313" key="2">
    <source>
        <dbReference type="Proteomes" id="UP001301797"/>
    </source>
</evidence>
<keyword evidence="2" id="KW-1185">Reference proteome</keyword>
<evidence type="ECO:0008006" key="3">
    <source>
        <dbReference type="Google" id="ProtNLM"/>
    </source>
</evidence>